<evidence type="ECO:0000256" key="3">
    <source>
        <dbReference type="PROSITE-ProRule" id="PRU00267"/>
    </source>
</evidence>
<feature type="compositionally biased region" description="Pro residues" evidence="4">
    <location>
        <begin position="1"/>
        <end position="10"/>
    </location>
</feature>
<gene>
    <name evidence="6" type="ORF">C8A05DRAFT_40950</name>
</gene>
<dbReference type="CDD" id="cd01389">
    <property type="entry name" value="HMG-box_ROX1-like"/>
    <property type="match status" value="1"/>
</dbReference>
<evidence type="ECO:0000313" key="7">
    <source>
        <dbReference type="Proteomes" id="UP001303889"/>
    </source>
</evidence>
<feature type="region of interest" description="Disordered" evidence="4">
    <location>
        <begin position="272"/>
        <end position="328"/>
    </location>
</feature>
<dbReference type="PANTHER" id="PTHR45789:SF2">
    <property type="entry name" value="FI18025P1"/>
    <property type="match status" value="1"/>
</dbReference>
<evidence type="ECO:0000313" key="6">
    <source>
        <dbReference type="EMBL" id="KAK3906214.1"/>
    </source>
</evidence>
<name>A0AAN6RXA5_9PEZI</name>
<dbReference type="EMBL" id="MU855333">
    <property type="protein sequence ID" value="KAK3906214.1"/>
    <property type="molecule type" value="Genomic_DNA"/>
</dbReference>
<protein>
    <recommendedName>
        <fullName evidence="5">HMG box domain-containing protein</fullName>
    </recommendedName>
</protein>
<dbReference type="Proteomes" id="UP001303889">
    <property type="component" value="Unassembled WGS sequence"/>
</dbReference>
<feature type="domain" description="HMG box" evidence="5">
    <location>
        <begin position="208"/>
        <end position="276"/>
    </location>
</feature>
<dbReference type="AlphaFoldDB" id="A0AAN6RXA5"/>
<dbReference type="PROSITE" id="PS50118">
    <property type="entry name" value="HMG_BOX_2"/>
    <property type="match status" value="1"/>
</dbReference>
<reference evidence="6" key="2">
    <citation type="submission" date="2023-05" db="EMBL/GenBank/DDBJ databases">
        <authorList>
            <consortium name="Lawrence Berkeley National Laboratory"/>
            <person name="Steindorff A."/>
            <person name="Hensen N."/>
            <person name="Bonometti L."/>
            <person name="Westerberg I."/>
            <person name="Brannstrom I.O."/>
            <person name="Guillou S."/>
            <person name="Cros-Aarteil S."/>
            <person name="Calhoun S."/>
            <person name="Haridas S."/>
            <person name="Kuo A."/>
            <person name="Mondo S."/>
            <person name="Pangilinan J."/>
            <person name="Riley R."/>
            <person name="Labutti K."/>
            <person name="Andreopoulos B."/>
            <person name="Lipzen A."/>
            <person name="Chen C."/>
            <person name="Yanf M."/>
            <person name="Daum C."/>
            <person name="Ng V."/>
            <person name="Clum A."/>
            <person name="Ohm R."/>
            <person name="Martin F."/>
            <person name="Silar P."/>
            <person name="Natvig D."/>
            <person name="Lalanne C."/>
            <person name="Gautier V."/>
            <person name="Ament-Velasquez S.L."/>
            <person name="Kruys A."/>
            <person name="Hutchinson M.I."/>
            <person name="Powell A.J."/>
            <person name="Barry K."/>
            <person name="Miller A.N."/>
            <person name="Grigoriev I.V."/>
            <person name="Debuchy R."/>
            <person name="Gladieux P."/>
            <person name="Thoren M.H."/>
            <person name="Johannesson H."/>
        </authorList>
    </citation>
    <scope>NUCLEOTIDE SEQUENCE</scope>
    <source>
        <strain evidence="6">CBS 103.79</strain>
    </source>
</reference>
<evidence type="ECO:0000256" key="4">
    <source>
        <dbReference type="SAM" id="MobiDB-lite"/>
    </source>
</evidence>
<dbReference type="GO" id="GO:0000981">
    <property type="term" value="F:DNA-binding transcription factor activity, RNA polymerase II-specific"/>
    <property type="evidence" value="ECO:0007669"/>
    <property type="project" value="TreeGrafter"/>
</dbReference>
<evidence type="ECO:0000259" key="5">
    <source>
        <dbReference type="PROSITE" id="PS50118"/>
    </source>
</evidence>
<dbReference type="InterPro" id="IPR051356">
    <property type="entry name" value="SOX/SOX-like_TF"/>
</dbReference>
<sequence length="577" mass="64432">MDRHTPPSPTPTKVEPMPSGFSELLQHNSSTPYPGEAIPTTESIPTHLQPGSRYGTPGLQLPHSQGIEAPMVYQQGGVGGDLQPYHQPAAYAQHSSPYGPVPEPYHTPATSPPTPSRRLEGIASRNSNRRREIGSKALAPRSSRVAKPAPKKKKERAKPAKDMPVLEDPISELTKDSLIPIVDIDTYVHRSSDVRRQEVETGKNPGKIKRPMNAFMLYRKAYQSRAKEWADQYNHQVVSQVCGKSWPLEPEELRQQFKTWAVIERDNHQRAHPNYKFAPSKPQKPPKVEGPADDRSDASELGDLGDEWVSGPGSHHMRSATLTPGADSDYQIPSRGLYAATHPHQHQLAGLHAMGMLHHTRSAAASLDFHSGKTLPAVYDHRELAAQYYDTSMRNPQQRHLHHAAVVDDGLARRTPSPSLAFQPHHTGLHGHYNLGRYHHKVEQQAIQPQQQQQQAPQQHRPQQYQGHHFEHRIDPSLMPHDDALFNTSDFNTIPGMFAGDLGVTQQTWPTTQLAAVDPVAESQYSHVYTGLDQTLSVEETEQFMNRADQWILEAPPETGEFEPPAGWPAVVPKVEH</sequence>
<evidence type="ECO:0000256" key="1">
    <source>
        <dbReference type="ARBA" id="ARBA00023125"/>
    </source>
</evidence>
<organism evidence="6 7">
    <name type="scientific">Staphylotrichum tortipilum</name>
    <dbReference type="NCBI Taxonomy" id="2831512"/>
    <lineage>
        <taxon>Eukaryota</taxon>
        <taxon>Fungi</taxon>
        <taxon>Dikarya</taxon>
        <taxon>Ascomycota</taxon>
        <taxon>Pezizomycotina</taxon>
        <taxon>Sordariomycetes</taxon>
        <taxon>Sordariomycetidae</taxon>
        <taxon>Sordariales</taxon>
        <taxon>Chaetomiaceae</taxon>
        <taxon>Staphylotrichum</taxon>
    </lineage>
</organism>
<dbReference type="InterPro" id="IPR036910">
    <property type="entry name" value="HMG_box_dom_sf"/>
</dbReference>
<reference evidence="6" key="1">
    <citation type="journal article" date="2023" name="Mol. Phylogenet. Evol.">
        <title>Genome-scale phylogeny and comparative genomics of the fungal order Sordariales.</title>
        <authorList>
            <person name="Hensen N."/>
            <person name="Bonometti L."/>
            <person name="Westerberg I."/>
            <person name="Brannstrom I.O."/>
            <person name="Guillou S."/>
            <person name="Cros-Aarteil S."/>
            <person name="Calhoun S."/>
            <person name="Haridas S."/>
            <person name="Kuo A."/>
            <person name="Mondo S."/>
            <person name="Pangilinan J."/>
            <person name="Riley R."/>
            <person name="LaButti K."/>
            <person name="Andreopoulos B."/>
            <person name="Lipzen A."/>
            <person name="Chen C."/>
            <person name="Yan M."/>
            <person name="Daum C."/>
            <person name="Ng V."/>
            <person name="Clum A."/>
            <person name="Steindorff A."/>
            <person name="Ohm R.A."/>
            <person name="Martin F."/>
            <person name="Silar P."/>
            <person name="Natvig D.O."/>
            <person name="Lalanne C."/>
            <person name="Gautier V."/>
            <person name="Ament-Velasquez S.L."/>
            <person name="Kruys A."/>
            <person name="Hutchinson M.I."/>
            <person name="Powell A.J."/>
            <person name="Barry K."/>
            <person name="Miller A.N."/>
            <person name="Grigoriev I.V."/>
            <person name="Debuchy R."/>
            <person name="Gladieux P."/>
            <person name="Hiltunen Thoren M."/>
            <person name="Johannesson H."/>
        </authorList>
    </citation>
    <scope>NUCLEOTIDE SEQUENCE</scope>
    <source>
        <strain evidence="6">CBS 103.79</strain>
    </source>
</reference>
<comment type="caution">
    <text evidence="6">The sequence shown here is derived from an EMBL/GenBank/DDBJ whole genome shotgun (WGS) entry which is preliminary data.</text>
</comment>
<dbReference type="Pfam" id="PF00505">
    <property type="entry name" value="HMG_box"/>
    <property type="match status" value="1"/>
</dbReference>
<dbReference type="SMART" id="SM00398">
    <property type="entry name" value="HMG"/>
    <property type="match status" value="1"/>
</dbReference>
<dbReference type="GO" id="GO:0000978">
    <property type="term" value="F:RNA polymerase II cis-regulatory region sequence-specific DNA binding"/>
    <property type="evidence" value="ECO:0007669"/>
    <property type="project" value="TreeGrafter"/>
</dbReference>
<accession>A0AAN6RXA5</accession>
<dbReference type="SUPFAM" id="SSF47095">
    <property type="entry name" value="HMG-box"/>
    <property type="match status" value="1"/>
</dbReference>
<feature type="DNA-binding region" description="HMG box" evidence="3">
    <location>
        <begin position="208"/>
        <end position="276"/>
    </location>
</feature>
<feature type="compositionally biased region" description="Pro residues" evidence="4">
    <location>
        <begin position="99"/>
        <end position="115"/>
    </location>
</feature>
<keyword evidence="7" id="KW-1185">Reference proteome</keyword>
<feature type="region of interest" description="Disordered" evidence="4">
    <location>
        <begin position="444"/>
        <end position="463"/>
    </location>
</feature>
<proteinExistence type="predicted"/>
<feature type="region of interest" description="Disordered" evidence="4">
    <location>
        <begin position="1"/>
        <end position="162"/>
    </location>
</feature>
<dbReference type="GO" id="GO:0005634">
    <property type="term" value="C:nucleus"/>
    <property type="evidence" value="ECO:0007669"/>
    <property type="project" value="UniProtKB-UniRule"/>
</dbReference>
<dbReference type="InterPro" id="IPR009071">
    <property type="entry name" value="HMG_box_dom"/>
</dbReference>
<dbReference type="Gene3D" id="1.10.30.10">
    <property type="entry name" value="High mobility group box domain"/>
    <property type="match status" value="1"/>
</dbReference>
<dbReference type="PANTHER" id="PTHR45789">
    <property type="entry name" value="FI18025P1"/>
    <property type="match status" value="1"/>
</dbReference>
<keyword evidence="1 3" id="KW-0238">DNA-binding</keyword>
<feature type="compositionally biased region" description="Basic and acidic residues" evidence="4">
    <location>
        <begin position="286"/>
        <end position="298"/>
    </location>
</feature>
<evidence type="ECO:0000256" key="2">
    <source>
        <dbReference type="ARBA" id="ARBA00023242"/>
    </source>
</evidence>
<keyword evidence="2 3" id="KW-0539">Nucleus</keyword>